<dbReference type="Proteomes" id="UP001163823">
    <property type="component" value="Chromosome 13"/>
</dbReference>
<dbReference type="FunFam" id="2.30.42.10:FF:000146">
    <property type="entry name" value="Carboxyl-terminal-processing peptidase 1, chloroplastic"/>
    <property type="match status" value="1"/>
</dbReference>
<dbReference type="PROSITE" id="PS50106">
    <property type="entry name" value="PDZ"/>
    <property type="match status" value="1"/>
</dbReference>
<sequence>MRAISLALTLPPPSQTAKNPILCKFNGSCINWAEKTVVGVLSGALSFGLLLSSPCSIALQSPLSPSLSPPPSSTSLSESCRDIEQEEKVETVPELVSNEGIVEEAWQIVNDSFLDTGRHRWSPETWLKKKEDILSSSIQTRSKAHQIIKRMLASLGDPYTRFLTPDEFSKMARYDMTGVGINLREVPDENGGVKLKVLGLILDGPAHSAGIRQGDEVLAVNGVDVQGKSAFEVSSLLQGPNETFVIIQVKHGNCGPVESLEIQRQLVARTPVFYRLEKQDNNSPSVGYMRLKEFNALARKDLVIAMKRLQDMGASYFVLDLRDNLGGLVQVGIEIAKLFLNEGDMITYTVGRDPQFQKAIVADIPPLVTAPVMVLVNDRTASASEIVASALHDNCRAVLVGERTYGKGLIQSVFELDDGSGVVVTVGKYVTPQHKDINGYGIVPDYQNLPAWSDVRQHLSYCPKLQHG</sequence>
<organism evidence="11 12">
    <name type="scientific">Quillaja saponaria</name>
    <name type="common">Soap bark tree</name>
    <dbReference type="NCBI Taxonomy" id="32244"/>
    <lineage>
        <taxon>Eukaryota</taxon>
        <taxon>Viridiplantae</taxon>
        <taxon>Streptophyta</taxon>
        <taxon>Embryophyta</taxon>
        <taxon>Tracheophyta</taxon>
        <taxon>Spermatophyta</taxon>
        <taxon>Magnoliopsida</taxon>
        <taxon>eudicotyledons</taxon>
        <taxon>Gunneridae</taxon>
        <taxon>Pentapetalae</taxon>
        <taxon>rosids</taxon>
        <taxon>fabids</taxon>
        <taxon>Fabales</taxon>
        <taxon>Quillajaceae</taxon>
        <taxon>Quillaja</taxon>
    </lineage>
</organism>
<comment type="catalytic activity">
    <reaction evidence="7">
        <text>The enzyme shows specific recognition of a C-terminal tripeptide, Xaa-Yaa-Zaa, in which Xaa is preferably Ala or Leu, Yaa is preferably Ala or Tyr, and Zaa is preferably Ala, but then cleaves at a variable distance from the C-terminus. A typical cleavage is -Ala-Ala-|-Arg-Ala-Ala-Lys-Glu-Asn-Tyr-Ala-Leu-Ala-Ala.</text>
        <dbReference type="EC" id="3.4.21.102"/>
    </reaction>
</comment>
<dbReference type="KEGG" id="qsa:O6P43_032085"/>
<dbReference type="CDD" id="cd07560">
    <property type="entry name" value="Peptidase_S41_CPP"/>
    <property type="match status" value="1"/>
</dbReference>
<dbReference type="NCBIfam" id="TIGR00225">
    <property type="entry name" value="prc"/>
    <property type="match status" value="1"/>
</dbReference>
<dbReference type="SMART" id="SM00228">
    <property type="entry name" value="PDZ"/>
    <property type="match status" value="1"/>
</dbReference>
<evidence type="ECO:0000256" key="1">
    <source>
        <dbReference type="ARBA" id="ARBA00004456"/>
    </source>
</evidence>
<comment type="similarity">
    <text evidence="2">Belongs to the peptidase S41A family.</text>
</comment>
<dbReference type="InterPro" id="IPR029045">
    <property type="entry name" value="ClpP/crotonase-like_dom_sf"/>
</dbReference>
<evidence type="ECO:0000256" key="3">
    <source>
        <dbReference type="ARBA" id="ARBA00022670"/>
    </source>
</evidence>
<keyword evidence="6" id="KW-0793">Thylakoid</keyword>
<evidence type="ECO:0000259" key="10">
    <source>
        <dbReference type="PROSITE" id="PS50106"/>
    </source>
</evidence>
<dbReference type="GO" id="GO:0006508">
    <property type="term" value="P:proteolysis"/>
    <property type="evidence" value="ECO:0007669"/>
    <property type="project" value="UniProtKB-KW"/>
</dbReference>
<evidence type="ECO:0000256" key="9">
    <source>
        <dbReference type="ARBA" id="ARBA00066637"/>
    </source>
</evidence>
<dbReference type="PANTHER" id="PTHR32060">
    <property type="entry name" value="TAIL-SPECIFIC PROTEASE"/>
    <property type="match status" value="1"/>
</dbReference>
<evidence type="ECO:0000313" key="12">
    <source>
        <dbReference type="Proteomes" id="UP001163823"/>
    </source>
</evidence>
<dbReference type="SMART" id="SM00245">
    <property type="entry name" value="TSPc"/>
    <property type="match status" value="1"/>
</dbReference>
<dbReference type="InterPro" id="IPR036034">
    <property type="entry name" value="PDZ_sf"/>
</dbReference>
<gene>
    <name evidence="11" type="ORF">O6P43_032085</name>
</gene>
<dbReference type="FunFam" id="3.30.750.44:FF:000002">
    <property type="entry name" value="carboxyl-terminal-processing peptidase 2, chloroplastic"/>
    <property type="match status" value="1"/>
</dbReference>
<dbReference type="SUPFAM" id="SSF52096">
    <property type="entry name" value="ClpP/crotonase"/>
    <property type="match status" value="1"/>
</dbReference>
<dbReference type="PANTHER" id="PTHR32060:SF31">
    <property type="entry name" value="CARBOXYL-TERMINAL-PROCESSING PEPTIDASE 1, CHLOROPLASTIC"/>
    <property type="match status" value="1"/>
</dbReference>
<comment type="subcellular location">
    <subcellularLocation>
        <location evidence="1">Plastid</location>
        <location evidence="1">Chloroplast thylakoid lumen</location>
    </subcellularLocation>
</comment>
<dbReference type="Gene3D" id="3.90.226.10">
    <property type="entry name" value="2-enoyl-CoA Hydratase, Chain A, domain 1"/>
    <property type="match status" value="1"/>
</dbReference>
<dbReference type="AlphaFoldDB" id="A0AAD7PA23"/>
<dbReference type="InterPro" id="IPR005151">
    <property type="entry name" value="Tail-specific_protease"/>
</dbReference>
<evidence type="ECO:0000256" key="8">
    <source>
        <dbReference type="ARBA" id="ARBA00060065"/>
    </source>
</evidence>
<reference evidence="11" key="1">
    <citation type="journal article" date="2023" name="Science">
        <title>Elucidation of the pathway for biosynthesis of saponin adjuvants from the soapbark tree.</title>
        <authorList>
            <person name="Reed J."/>
            <person name="Orme A."/>
            <person name="El-Demerdash A."/>
            <person name="Owen C."/>
            <person name="Martin L.B.B."/>
            <person name="Misra R.C."/>
            <person name="Kikuchi S."/>
            <person name="Rejzek M."/>
            <person name="Martin A.C."/>
            <person name="Harkess A."/>
            <person name="Leebens-Mack J."/>
            <person name="Louveau T."/>
            <person name="Stephenson M.J."/>
            <person name="Osbourn A."/>
        </authorList>
    </citation>
    <scope>NUCLEOTIDE SEQUENCE</scope>
    <source>
        <strain evidence="11">S10</strain>
    </source>
</reference>
<evidence type="ECO:0000256" key="4">
    <source>
        <dbReference type="ARBA" id="ARBA00022801"/>
    </source>
</evidence>
<feature type="domain" description="PDZ" evidence="10">
    <location>
        <begin position="168"/>
        <end position="252"/>
    </location>
</feature>
<dbReference type="SUPFAM" id="SSF50156">
    <property type="entry name" value="PDZ domain-like"/>
    <property type="match status" value="1"/>
</dbReference>
<evidence type="ECO:0000256" key="7">
    <source>
        <dbReference type="ARBA" id="ARBA00051784"/>
    </source>
</evidence>
<keyword evidence="4" id="KW-0378">Hydrolase</keyword>
<keyword evidence="5" id="KW-0720">Serine protease</keyword>
<keyword evidence="3" id="KW-0645">Protease</keyword>
<dbReference type="GO" id="GO:0009543">
    <property type="term" value="C:chloroplast thylakoid lumen"/>
    <property type="evidence" value="ECO:0007669"/>
    <property type="project" value="UniProtKB-SubCell"/>
</dbReference>
<proteinExistence type="inferred from homology"/>
<dbReference type="Gene3D" id="3.30.750.44">
    <property type="match status" value="1"/>
</dbReference>
<evidence type="ECO:0000256" key="6">
    <source>
        <dbReference type="ARBA" id="ARBA00023078"/>
    </source>
</evidence>
<dbReference type="InterPro" id="IPR001478">
    <property type="entry name" value="PDZ"/>
</dbReference>
<dbReference type="Pfam" id="PF03572">
    <property type="entry name" value="Peptidase_S41"/>
    <property type="match status" value="1"/>
</dbReference>
<dbReference type="GO" id="GO:0004252">
    <property type="term" value="F:serine-type endopeptidase activity"/>
    <property type="evidence" value="ECO:0007669"/>
    <property type="project" value="UniProtKB-EC"/>
</dbReference>
<evidence type="ECO:0000313" key="11">
    <source>
        <dbReference type="EMBL" id="KAJ7947250.1"/>
    </source>
</evidence>
<evidence type="ECO:0000256" key="2">
    <source>
        <dbReference type="ARBA" id="ARBA00009179"/>
    </source>
</evidence>
<name>A0AAD7PA23_QUISA</name>
<keyword evidence="12" id="KW-1185">Reference proteome</keyword>
<comment type="function">
    <text evidence="8">Protease involved in the C-terminal processing of the chloroplastic D1 protein of photosystem II. This proteolytic processing is necessary to allow the light-driven assembly of the tetranuclear manganese cluster, which is responsible for photosynthetic water oxidation.</text>
</comment>
<protein>
    <recommendedName>
        <fullName evidence="9">C-terminal processing peptidase</fullName>
        <ecNumber evidence="9">3.4.21.102</ecNumber>
    </recommendedName>
</protein>
<dbReference type="Pfam" id="PF17820">
    <property type="entry name" value="PDZ_6"/>
    <property type="match status" value="1"/>
</dbReference>
<dbReference type="InterPro" id="IPR004447">
    <property type="entry name" value="Peptidase_S41A"/>
</dbReference>
<accession>A0AAD7PA23</accession>
<dbReference type="Gene3D" id="2.30.42.10">
    <property type="match status" value="1"/>
</dbReference>
<dbReference type="EC" id="3.4.21.102" evidence="9"/>
<evidence type="ECO:0000256" key="5">
    <source>
        <dbReference type="ARBA" id="ARBA00022825"/>
    </source>
</evidence>
<dbReference type="FunFam" id="3.90.226.10:FF:000023">
    <property type="entry name" value="Carboxyl-terminal processing protease"/>
    <property type="match status" value="1"/>
</dbReference>
<dbReference type="CDD" id="cd06782">
    <property type="entry name" value="cpPDZ_CPP-like"/>
    <property type="match status" value="1"/>
</dbReference>
<dbReference type="EMBL" id="JARAOO010000013">
    <property type="protein sequence ID" value="KAJ7947250.1"/>
    <property type="molecule type" value="Genomic_DNA"/>
</dbReference>
<comment type="caution">
    <text evidence="11">The sequence shown here is derived from an EMBL/GenBank/DDBJ whole genome shotgun (WGS) entry which is preliminary data.</text>
</comment>
<dbReference type="InterPro" id="IPR041489">
    <property type="entry name" value="PDZ_6"/>
</dbReference>